<feature type="compositionally biased region" description="Low complexity" evidence="4">
    <location>
        <begin position="134"/>
        <end position="174"/>
    </location>
</feature>
<reference evidence="6" key="1">
    <citation type="submission" date="2013-10" db="EMBL/GenBank/DDBJ databases">
        <title>Genomic analysis of the causative agents of coccidiosis in chickens.</title>
        <authorList>
            <person name="Reid A.J."/>
            <person name="Blake D."/>
            <person name="Billington K."/>
            <person name="Browne H."/>
            <person name="Dunn M."/>
            <person name="Hung S."/>
            <person name="Kawahara F."/>
            <person name="Miranda-Saavedra D."/>
            <person name="Mourier T."/>
            <person name="Nagra H."/>
            <person name="Otto T.D."/>
            <person name="Rawlings N."/>
            <person name="Sanchez A."/>
            <person name="Sanders M."/>
            <person name="Subramaniam C."/>
            <person name="Tay Y."/>
            <person name="Dear P."/>
            <person name="Doerig C."/>
            <person name="Gruber A."/>
            <person name="Parkinson J."/>
            <person name="Shirley M."/>
            <person name="Wan K.L."/>
            <person name="Berriman M."/>
            <person name="Tomley F."/>
            <person name="Pain A."/>
        </authorList>
    </citation>
    <scope>NUCLEOTIDE SEQUENCE [LARGE SCALE GENOMIC DNA]</scope>
    <source>
        <strain evidence="6">Houghton</strain>
    </source>
</reference>
<proteinExistence type="predicted"/>
<protein>
    <submittedName>
        <fullName evidence="6">Very long-chain acyl-CoA synthetase, putative</fullName>
    </submittedName>
</protein>
<feature type="domain" description="AMP-dependent synthetase/ligase" evidence="5">
    <location>
        <begin position="210"/>
        <end position="630"/>
    </location>
</feature>
<evidence type="ECO:0000256" key="4">
    <source>
        <dbReference type="SAM" id="MobiDB-lite"/>
    </source>
</evidence>
<dbReference type="Gene3D" id="3.40.50.12780">
    <property type="entry name" value="N-terminal domain of ligase-like"/>
    <property type="match status" value="1"/>
</dbReference>
<gene>
    <name evidence="6" type="ORF">ETH_00019675</name>
</gene>
<dbReference type="GO" id="GO:0004467">
    <property type="term" value="F:long-chain fatty acid-CoA ligase activity"/>
    <property type="evidence" value="ECO:0007669"/>
    <property type="project" value="TreeGrafter"/>
</dbReference>
<dbReference type="VEuPathDB" id="ToxoDB:ETH_00019675"/>
<accession>U6KVY5</accession>
<dbReference type="RefSeq" id="XP_013231249.1">
    <property type="nucleotide sequence ID" value="XM_013375795.1"/>
</dbReference>
<dbReference type="AlphaFoldDB" id="U6KVY5"/>
<dbReference type="OMA" id="ETCAYVC"/>
<dbReference type="InterPro" id="IPR020845">
    <property type="entry name" value="AMP-binding_CS"/>
</dbReference>
<keyword evidence="7" id="KW-1185">Reference proteome</keyword>
<dbReference type="SUPFAM" id="SSF56801">
    <property type="entry name" value="Acetyl-CoA synthetase-like"/>
    <property type="match status" value="1"/>
</dbReference>
<dbReference type="Proteomes" id="UP000030747">
    <property type="component" value="Unassembled WGS sequence"/>
</dbReference>
<name>U6KVY5_EIMTE</name>
<evidence type="ECO:0000259" key="5">
    <source>
        <dbReference type="Pfam" id="PF00501"/>
    </source>
</evidence>
<dbReference type="GO" id="GO:0016020">
    <property type="term" value="C:membrane"/>
    <property type="evidence" value="ECO:0007669"/>
    <property type="project" value="TreeGrafter"/>
</dbReference>
<organism evidence="6 7">
    <name type="scientific">Eimeria tenella</name>
    <name type="common">Coccidian parasite</name>
    <dbReference type="NCBI Taxonomy" id="5802"/>
    <lineage>
        <taxon>Eukaryota</taxon>
        <taxon>Sar</taxon>
        <taxon>Alveolata</taxon>
        <taxon>Apicomplexa</taxon>
        <taxon>Conoidasida</taxon>
        <taxon>Coccidia</taxon>
        <taxon>Eucoccidiorida</taxon>
        <taxon>Eimeriorina</taxon>
        <taxon>Eimeriidae</taxon>
        <taxon>Eimeria</taxon>
    </lineage>
</organism>
<feature type="region of interest" description="Disordered" evidence="4">
    <location>
        <begin position="134"/>
        <end position="175"/>
    </location>
</feature>
<evidence type="ECO:0000256" key="1">
    <source>
        <dbReference type="ARBA" id="ARBA00022598"/>
    </source>
</evidence>
<keyword evidence="2" id="KW-0276">Fatty acid metabolism</keyword>
<keyword evidence="1" id="KW-0436">Ligase</keyword>
<keyword evidence="3" id="KW-0443">Lipid metabolism</keyword>
<dbReference type="Pfam" id="PF23562">
    <property type="entry name" value="AMP-binding_C_3"/>
    <property type="match status" value="1"/>
</dbReference>
<dbReference type="PANTHER" id="PTHR43272:SF32">
    <property type="entry name" value="AMP-DEPENDENT SYNTHETASE_LIGASE DOMAIN-CONTAINING PROTEIN"/>
    <property type="match status" value="1"/>
</dbReference>
<evidence type="ECO:0000256" key="3">
    <source>
        <dbReference type="ARBA" id="ARBA00023098"/>
    </source>
</evidence>
<dbReference type="VEuPathDB" id="ToxoDB:ETH2_1229800"/>
<dbReference type="OrthoDB" id="3633556at2759"/>
<evidence type="ECO:0000313" key="6">
    <source>
        <dbReference type="EMBL" id="CDJ40499.1"/>
    </source>
</evidence>
<dbReference type="InterPro" id="IPR042099">
    <property type="entry name" value="ANL_N_sf"/>
</dbReference>
<dbReference type="PROSITE" id="PS00455">
    <property type="entry name" value="AMP_BINDING"/>
    <property type="match status" value="1"/>
</dbReference>
<dbReference type="GeneID" id="25253064"/>
<evidence type="ECO:0000313" key="7">
    <source>
        <dbReference type="Proteomes" id="UP000030747"/>
    </source>
</evidence>
<dbReference type="PANTHER" id="PTHR43272">
    <property type="entry name" value="LONG-CHAIN-FATTY-ACID--COA LIGASE"/>
    <property type="match status" value="1"/>
</dbReference>
<dbReference type="EMBL" id="HG675163">
    <property type="protein sequence ID" value="CDJ40499.1"/>
    <property type="molecule type" value="Genomic_DNA"/>
</dbReference>
<evidence type="ECO:0000256" key="2">
    <source>
        <dbReference type="ARBA" id="ARBA00022832"/>
    </source>
</evidence>
<dbReference type="Pfam" id="PF00501">
    <property type="entry name" value="AMP-binding"/>
    <property type="match status" value="1"/>
</dbReference>
<reference evidence="6" key="2">
    <citation type="submission" date="2013-10" db="EMBL/GenBank/DDBJ databases">
        <authorList>
            <person name="Aslett M."/>
        </authorList>
    </citation>
    <scope>NUCLEOTIDE SEQUENCE [LARGE SCALE GENOMIC DNA]</scope>
    <source>
        <strain evidence="6">Houghton</strain>
    </source>
</reference>
<dbReference type="InterPro" id="IPR000873">
    <property type="entry name" value="AMP-dep_synth/lig_dom"/>
</dbReference>
<sequence>MSGVTIDCLTLPVPGRYIQPHESKDFSTATNIQVSINQVLRNRDAALQQQQQQLGVGRPLHVEPLSTELKEKIKAGKDLVWTTDVDVELPVKVAESGPAAIPAQTVVEFFADCVRRFGSEPALLFEPHYPCSSSSSSSTSSSGNGSSSSSSSGNGSSSSGNGSSAGAAAAPPTADGDDGGTQCVCFPKGSSTPVAACPPSYVPNLLPGWCGYSWFGYWTDACFFAKALLHLGAPRLCRVAIMGCNSPAWAISFYGTIISGGISVGVYTTNNEDACKYVIEHSQCFIAVVDSLENAHKMLAVREHQLQQQQQQQGQEATPLLPGGSRVLQQIVVYRDRIPASLASDGLVVSFDDFLASGRAVKESALSARMERQKPGACCCIVYTSGTTGPPKGVMLSHDNLTWTASLMAQIVSLSPQDRIVSLLPLSHVAAQIVDLVAPLIMGTSVYFARPDVLRGTLLYTLLKVRPTWFLGVPRIWEKIEQKLKEFGARGSHWRRRLSTAAKEIGYEGACALLEGRRAPWAFTPVNKLVLHQVRKALGFDKCNAWGSCAAPIDPETQKYFLSLGMPINSLYGLSESTGPQTFIAPSPGWFKVGSIGHSLPGTDTLILNPNGEGEGEICFRGRNIFMGYLGDDKATMEAVDPQGFLHSGDLGRVDKDGFIFITGRAKELLITAGGENVAPVLIESTIRQELPFVSNCMVVGDRKKFLSVLLCLHTEKDKDDAPTEVLAEEVLRVIEPLGSTSKTTAQAAEDPVVNKLVLQGLERANKRAVSRAQRVLAWRVLPVDFSVAGGELTATLKLRRKVVTKMYEDIIDQMYLQPHPPCLQGSGAGCKL</sequence>
<dbReference type="GO" id="GO:0005783">
    <property type="term" value="C:endoplasmic reticulum"/>
    <property type="evidence" value="ECO:0007669"/>
    <property type="project" value="TreeGrafter"/>
</dbReference>